<evidence type="ECO:0000313" key="19">
    <source>
        <dbReference type="EMBL" id="SMB93535.1"/>
    </source>
</evidence>
<dbReference type="GO" id="GO:0003677">
    <property type="term" value="F:DNA binding"/>
    <property type="evidence" value="ECO:0007669"/>
    <property type="project" value="UniProtKB-KW"/>
</dbReference>
<feature type="compositionally biased region" description="Polar residues" evidence="16">
    <location>
        <begin position="110"/>
        <end position="122"/>
    </location>
</feature>
<keyword evidence="7 15" id="KW-0067">ATP-binding</keyword>
<evidence type="ECO:0000256" key="1">
    <source>
        <dbReference type="ARBA" id="ARBA00007504"/>
    </source>
</evidence>
<keyword evidence="4 15" id="KW-0227">DNA damage</keyword>
<dbReference type="Gene3D" id="3.40.50.300">
    <property type="entry name" value="P-loop containing nucleotide triphosphate hydrolases"/>
    <property type="match status" value="2"/>
</dbReference>
<dbReference type="SMART" id="SM00490">
    <property type="entry name" value="HELICc"/>
    <property type="match status" value="1"/>
</dbReference>
<dbReference type="Proteomes" id="UP000192731">
    <property type="component" value="Unassembled WGS sequence"/>
</dbReference>
<evidence type="ECO:0000256" key="9">
    <source>
        <dbReference type="ARBA" id="ARBA00023172"/>
    </source>
</evidence>
<dbReference type="AlphaFoldDB" id="A0A1W1VJI1"/>
<dbReference type="SUPFAM" id="SSF52540">
    <property type="entry name" value="P-loop containing nucleoside triphosphate hydrolases"/>
    <property type="match status" value="2"/>
</dbReference>
<evidence type="ECO:0000256" key="10">
    <source>
        <dbReference type="ARBA" id="ARBA00023204"/>
    </source>
</evidence>
<sequence>MLLKEKQELILKALKAEKNLKYCNSGVIGGFDSFILSNLPKLALGEVKLHEYTHEFNKYTELTLQERHLLLKKLELEIKNKLNTKEEGIFSPKVIEIKNQKENVEEQSDKNQNMQLDNNIKQSDIEKSKQPTSEKVQINKKQIKSKEYSITESALNNIAEIGSKKISHLKRLGIENIEDILYYFPRRYEDRSQVRNISELVDGEVNTILATIKSVEVVTPRPRLKILKAILEDTTGVITAIWYNQTFLKNKLNKDKKIYLTGKVDMRFEKQIKVSDYTFFNESNNENPGIVPIYPAVEGISQKMITSIIKTTLNQYLTTIKEYLPPEILKEYHLMSIKEAIREIHFPSNWYLQNKARYRLVFEELLILQLGIKSLRKVTKNNTGISHVKKEKLTTYFLESLPYKLTDAQFKVIGDINKDMESTHSMNRLIQGDVGSGKTVVAIWALLKAIAGGYQGALMAPTEILAEQHYLSFLEILVPLGIIPVLLTGSMTKKEKSEKSLGILQGKYKLIIGTHALIQNEVVFDNLGIVVIDEQHRFGVNQRFELQKKGLSPDLLVMTATPIPRSLALTLYGDMELSVIDELPPGRQSVKTYHLDEKEIDRVYNFMRKEVTLGGQVYIVCPLVEESEKLDLENATNLAEYLSKDVFPELNVGLIHGRLKVSEKENVMQKFRAGEINILVATTVIEVGVNVPNATVMMIKNAERFGLAQLHQLRGRVGRSSKKSYCILISNLKSKESRARMEIMTSSTDGFIIAEQDLNLRGPGDFFGTRQHGLPSLKIADIIKDHTIMEVTKDLAMRILTEDAESSKYNLLMRHVYRKFKTTTI</sequence>
<evidence type="ECO:0000259" key="18">
    <source>
        <dbReference type="PROSITE" id="PS51194"/>
    </source>
</evidence>
<dbReference type="STRING" id="656914.SAMN00017405_0047"/>
<dbReference type="RefSeq" id="WP_084053848.1">
    <property type="nucleotide sequence ID" value="NZ_FWWT01000022.1"/>
</dbReference>
<evidence type="ECO:0000256" key="8">
    <source>
        <dbReference type="ARBA" id="ARBA00023125"/>
    </source>
</evidence>
<dbReference type="GO" id="GO:0043138">
    <property type="term" value="F:3'-5' DNA helicase activity"/>
    <property type="evidence" value="ECO:0007669"/>
    <property type="project" value="UniProtKB-EC"/>
</dbReference>
<protein>
    <recommendedName>
        <fullName evidence="2 15">ATP-dependent DNA helicase RecG</fullName>
        <ecNumber evidence="13 15">5.6.2.4</ecNumber>
    </recommendedName>
</protein>
<dbReference type="PROSITE" id="PS51194">
    <property type="entry name" value="HELICASE_CTER"/>
    <property type="match status" value="1"/>
</dbReference>
<name>A0A1W1VJI1_DESTI</name>
<dbReference type="CDD" id="cd18811">
    <property type="entry name" value="SF2_C_RecG"/>
    <property type="match status" value="1"/>
</dbReference>
<evidence type="ECO:0000256" key="2">
    <source>
        <dbReference type="ARBA" id="ARBA00017846"/>
    </source>
</evidence>
<dbReference type="GO" id="GO:0016887">
    <property type="term" value="F:ATP hydrolysis activity"/>
    <property type="evidence" value="ECO:0007669"/>
    <property type="project" value="RHEA"/>
</dbReference>
<dbReference type="InterPro" id="IPR001650">
    <property type="entry name" value="Helicase_C-like"/>
</dbReference>
<dbReference type="InterPro" id="IPR004609">
    <property type="entry name" value="ATP-dep_DNA_helicase_RecG"/>
</dbReference>
<dbReference type="InterPro" id="IPR033454">
    <property type="entry name" value="RecG_wedge"/>
</dbReference>
<keyword evidence="11" id="KW-0413">Isomerase</keyword>
<proteinExistence type="inferred from homology"/>
<dbReference type="NCBIfam" id="TIGR00643">
    <property type="entry name" value="recG"/>
    <property type="match status" value="1"/>
</dbReference>
<dbReference type="InterPro" id="IPR014001">
    <property type="entry name" value="Helicase_ATP-bd"/>
</dbReference>
<keyword evidence="3 15" id="KW-0547">Nucleotide-binding</keyword>
<keyword evidence="8" id="KW-0238">DNA-binding</keyword>
<comment type="function">
    <text evidence="15">Plays a critical role in recombination and DNA repair. Helps process Holliday junction intermediates to mature products by catalyzing branch migration. Has replication fork regression activity, unwinds stalled or blocked replication forks to make a HJ that can be resolved. Has a DNA unwinding activity characteristic of a DNA helicase with 3'-5' polarity.</text>
</comment>
<dbReference type="GO" id="GO:0006281">
    <property type="term" value="P:DNA repair"/>
    <property type="evidence" value="ECO:0007669"/>
    <property type="project" value="UniProtKB-UniRule"/>
</dbReference>
<keyword evidence="20" id="KW-1185">Reference proteome</keyword>
<evidence type="ECO:0000256" key="4">
    <source>
        <dbReference type="ARBA" id="ARBA00022763"/>
    </source>
</evidence>
<dbReference type="PANTHER" id="PTHR47964">
    <property type="entry name" value="ATP-DEPENDENT DNA HELICASE HOMOLOG RECG, CHLOROPLASTIC"/>
    <property type="match status" value="1"/>
</dbReference>
<dbReference type="InterPro" id="IPR012340">
    <property type="entry name" value="NA-bd_OB-fold"/>
</dbReference>
<accession>A0A1W1VJI1</accession>
<dbReference type="Pfam" id="PF00271">
    <property type="entry name" value="Helicase_C"/>
    <property type="match status" value="1"/>
</dbReference>
<dbReference type="CDD" id="cd04488">
    <property type="entry name" value="RecG_wedge_OBF"/>
    <property type="match status" value="1"/>
</dbReference>
<dbReference type="InterPro" id="IPR011545">
    <property type="entry name" value="DEAD/DEAH_box_helicase_dom"/>
</dbReference>
<evidence type="ECO:0000256" key="12">
    <source>
        <dbReference type="ARBA" id="ARBA00034617"/>
    </source>
</evidence>
<dbReference type="InterPro" id="IPR047112">
    <property type="entry name" value="RecG/Mfd"/>
</dbReference>
<feature type="domain" description="Helicase ATP-binding" evidence="17">
    <location>
        <begin position="419"/>
        <end position="580"/>
    </location>
</feature>
<evidence type="ECO:0000256" key="6">
    <source>
        <dbReference type="ARBA" id="ARBA00022806"/>
    </source>
</evidence>
<keyword evidence="5 15" id="KW-0378">Hydrolase</keyword>
<keyword evidence="6 15" id="KW-0347">Helicase</keyword>
<dbReference type="PANTHER" id="PTHR47964:SF1">
    <property type="entry name" value="ATP-DEPENDENT DNA HELICASE HOMOLOG RECG, CHLOROPLASTIC"/>
    <property type="match status" value="1"/>
</dbReference>
<dbReference type="EC" id="5.6.2.4" evidence="13 15"/>
<dbReference type="NCBIfam" id="NF008165">
    <property type="entry name" value="PRK10917.1-3"/>
    <property type="match status" value="1"/>
</dbReference>
<feature type="domain" description="Helicase C-terminal" evidence="18">
    <location>
        <begin position="599"/>
        <end position="759"/>
    </location>
</feature>
<feature type="region of interest" description="Disordered" evidence="16">
    <location>
        <begin position="102"/>
        <end position="134"/>
    </location>
</feature>
<evidence type="ECO:0000256" key="3">
    <source>
        <dbReference type="ARBA" id="ARBA00022741"/>
    </source>
</evidence>
<dbReference type="NCBIfam" id="NF008168">
    <property type="entry name" value="PRK10917.2-2"/>
    <property type="match status" value="1"/>
</dbReference>
<gene>
    <name evidence="19" type="ORF">SAMN00017405_0047</name>
</gene>
<dbReference type="SUPFAM" id="SSF50249">
    <property type="entry name" value="Nucleic acid-binding proteins"/>
    <property type="match status" value="1"/>
</dbReference>
<dbReference type="InterPro" id="IPR027417">
    <property type="entry name" value="P-loop_NTPase"/>
</dbReference>
<dbReference type="Pfam" id="PF17191">
    <property type="entry name" value="RecG_wedge"/>
    <property type="match status" value="1"/>
</dbReference>
<comment type="catalytic activity">
    <reaction evidence="12 15">
        <text>Couples ATP hydrolysis with the unwinding of duplex DNA by translocating in the 3'-5' direction.</text>
        <dbReference type="EC" id="5.6.2.4"/>
    </reaction>
</comment>
<evidence type="ECO:0000256" key="15">
    <source>
        <dbReference type="RuleBase" id="RU363016"/>
    </source>
</evidence>
<dbReference type="GO" id="GO:0005524">
    <property type="term" value="F:ATP binding"/>
    <property type="evidence" value="ECO:0007669"/>
    <property type="project" value="UniProtKB-KW"/>
</dbReference>
<dbReference type="InterPro" id="IPR045562">
    <property type="entry name" value="RecG_dom3_C"/>
</dbReference>
<keyword evidence="10 15" id="KW-0234">DNA repair</keyword>
<comment type="catalytic activity">
    <reaction evidence="14 15">
        <text>ATP + H2O = ADP + phosphate + H(+)</text>
        <dbReference type="Rhea" id="RHEA:13065"/>
        <dbReference type="ChEBI" id="CHEBI:15377"/>
        <dbReference type="ChEBI" id="CHEBI:15378"/>
        <dbReference type="ChEBI" id="CHEBI:30616"/>
        <dbReference type="ChEBI" id="CHEBI:43474"/>
        <dbReference type="ChEBI" id="CHEBI:456216"/>
        <dbReference type="EC" id="5.6.2.4"/>
    </reaction>
</comment>
<organism evidence="19 20">
    <name type="scientific">Desulfonispora thiosulfatigenes DSM 11270</name>
    <dbReference type="NCBI Taxonomy" id="656914"/>
    <lineage>
        <taxon>Bacteria</taxon>
        <taxon>Bacillati</taxon>
        <taxon>Bacillota</taxon>
        <taxon>Clostridia</taxon>
        <taxon>Eubacteriales</taxon>
        <taxon>Peptococcaceae</taxon>
        <taxon>Desulfonispora</taxon>
    </lineage>
</organism>
<dbReference type="Pfam" id="PF00270">
    <property type="entry name" value="DEAD"/>
    <property type="match status" value="1"/>
</dbReference>
<dbReference type="Pfam" id="PF19833">
    <property type="entry name" value="RecG_dom3_C"/>
    <property type="match status" value="1"/>
</dbReference>
<reference evidence="19 20" key="1">
    <citation type="submission" date="2017-04" db="EMBL/GenBank/DDBJ databases">
        <authorList>
            <person name="Afonso C.L."/>
            <person name="Miller P.J."/>
            <person name="Scott M.A."/>
            <person name="Spackman E."/>
            <person name="Goraichik I."/>
            <person name="Dimitrov K.M."/>
            <person name="Suarez D.L."/>
            <person name="Swayne D.E."/>
        </authorList>
    </citation>
    <scope>NUCLEOTIDE SEQUENCE [LARGE SCALE GENOMIC DNA]</scope>
    <source>
        <strain evidence="19 20">DSM 11270</strain>
    </source>
</reference>
<evidence type="ECO:0000313" key="20">
    <source>
        <dbReference type="Proteomes" id="UP000192731"/>
    </source>
</evidence>
<dbReference type="Gene3D" id="2.40.50.140">
    <property type="entry name" value="Nucleic acid-binding proteins"/>
    <property type="match status" value="1"/>
</dbReference>
<evidence type="ECO:0000256" key="13">
    <source>
        <dbReference type="ARBA" id="ARBA00034808"/>
    </source>
</evidence>
<dbReference type="SMART" id="SM00487">
    <property type="entry name" value="DEXDc"/>
    <property type="match status" value="1"/>
</dbReference>
<evidence type="ECO:0000259" key="17">
    <source>
        <dbReference type="PROSITE" id="PS51192"/>
    </source>
</evidence>
<comment type="similarity">
    <text evidence="1 15">Belongs to the helicase family. RecG subfamily.</text>
</comment>
<dbReference type="GO" id="GO:0006310">
    <property type="term" value="P:DNA recombination"/>
    <property type="evidence" value="ECO:0007669"/>
    <property type="project" value="UniProtKB-UniRule"/>
</dbReference>
<keyword evidence="9 15" id="KW-0233">DNA recombination</keyword>
<evidence type="ECO:0000256" key="7">
    <source>
        <dbReference type="ARBA" id="ARBA00022840"/>
    </source>
</evidence>
<evidence type="ECO:0000256" key="11">
    <source>
        <dbReference type="ARBA" id="ARBA00023235"/>
    </source>
</evidence>
<evidence type="ECO:0000256" key="16">
    <source>
        <dbReference type="SAM" id="MobiDB-lite"/>
    </source>
</evidence>
<dbReference type="EMBL" id="FWWT01000022">
    <property type="protein sequence ID" value="SMB93535.1"/>
    <property type="molecule type" value="Genomic_DNA"/>
</dbReference>
<dbReference type="PROSITE" id="PS51192">
    <property type="entry name" value="HELICASE_ATP_BIND_1"/>
    <property type="match status" value="1"/>
</dbReference>
<dbReference type="CDD" id="cd17992">
    <property type="entry name" value="DEXHc_RecG"/>
    <property type="match status" value="1"/>
</dbReference>
<dbReference type="OrthoDB" id="9804325at2"/>
<evidence type="ECO:0000256" key="5">
    <source>
        <dbReference type="ARBA" id="ARBA00022801"/>
    </source>
</evidence>
<evidence type="ECO:0000256" key="14">
    <source>
        <dbReference type="ARBA" id="ARBA00048988"/>
    </source>
</evidence>